<feature type="region of interest" description="Disordered" evidence="1">
    <location>
        <begin position="39"/>
        <end position="61"/>
    </location>
</feature>
<feature type="region of interest" description="Disordered" evidence="1">
    <location>
        <begin position="78"/>
        <end position="98"/>
    </location>
</feature>
<dbReference type="Proteomes" id="UP000440578">
    <property type="component" value="Unassembled WGS sequence"/>
</dbReference>
<keyword evidence="3" id="KW-1185">Reference proteome</keyword>
<dbReference type="AlphaFoldDB" id="A0A6A4XAG8"/>
<protein>
    <submittedName>
        <fullName evidence="2">Uncharacterized protein</fullName>
    </submittedName>
</protein>
<dbReference type="EMBL" id="VIIS01000189">
    <property type="protein sequence ID" value="KAF0312158.1"/>
    <property type="molecule type" value="Genomic_DNA"/>
</dbReference>
<accession>A0A6A4XAG8</accession>
<comment type="caution">
    <text evidence="2">The sequence shown here is derived from an EMBL/GenBank/DDBJ whole genome shotgun (WGS) entry which is preliminary data.</text>
</comment>
<evidence type="ECO:0000313" key="2">
    <source>
        <dbReference type="EMBL" id="KAF0312158.1"/>
    </source>
</evidence>
<name>A0A6A4XAG8_AMPAM</name>
<sequence length="98" mass="10971">MTDIETFYEVVDVKPASGAPLARHQWQVARAISEQAGGYPYRPLRNRKRTSAPAAGTSHPAHRVAIQYRCRRSWPVAPAARRSLQQPSTESVDAELHH</sequence>
<proteinExistence type="predicted"/>
<evidence type="ECO:0000256" key="1">
    <source>
        <dbReference type="SAM" id="MobiDB-lite"/>
    </source>
</evidence>
<evidence type="ECO:0000313" key="3">
    <source>
        <dbReference type="Proteomes" id="UP000440578"/>
    </source>
</evidence>
<gene>
    <name evidence="2" type="ORF">FJT64_017063</name>
</gene>
<reference evidence="2 3" key="1">
    <citation type="submission" date="2019-07" db="EMBL/GenBank/DDBJ databases">
        <title>Draft genome assembly of a fouling barnacle, Amphibalanus amphitrite (Darwin, 1854): The first reference genome for Thecostraca.</title>
        <authorList>
            <person name="Kim W."/>
        </authorList>
    </citation>
    <scope>NUCLEOTIDE SEQUENCE [LARGE SCALE GENOMIC DNA]</scope>
    <source>
        <strain evidence="2">SNU_AA5</strain>
        <tissue evidence="2">Soma without cirri and trophi</tissue>
    </source>
</reference>
<organism evidence="2 3">
    <name type="scientific">Amphibalanus amphitrite</name>
    <name type="common">Striped barnacle</name>
    <name type="synonym">Balanus amphitrite</name>
    <dbReference type="NCBI Taxonomy" id="1232801"/>
    <lineage>
        <taxon>Eukaryota</taxon>
        <taxon>Metazoa</taxon>
        <taxon>Ecdysozoa</taxon>
        <taxon>Arthropoda</taxon>
        <taxon>Crustacea</taxon>
        <taxon>Multicrustacea</taxon>
        <taxon>Cirripedia</taxon>
        <taxon>Thoracica</taxon>
        <taxon>Thoracicalcarea</taxon>
        <taxon>Balanomorpha</taxon>
        <taxon>Balanoidea</taxon>
        <taxon>Balanidae</taxon>
        <taxon>Amphibalaninae</taxon>
        <taxon>Amphibalanus</taxon>
    </lineage>
</organism>